<dbReference type="RefSeq" id="WP_269944806.1">
    <property type="nucleotide sequence ID" value="NZ_JAKMUT010000008.1"/>
</dbReference>
<protein>
    <submittedName>
        <fullName evidence="2">Uncharacterized protein</fullName>
    </submittedName>
</protein>
<dbReference type="EMBL" id="JAKMUT010000008">
    <property type="protein sequence ID" value="MCZ9290324.1"/>
    <property type="molecule type" value="Genomic_DNA"/>
</dbReference>
<gene>
    <name evidence="2" type="ORF">L8V00_08950</name>
</gene>
<dbReference type="Proteomes" id="UP001146469">
    <property type="component" value="Unassembled WGS sequence"/>
</dbReference>
<keyword evidence="1" id="KW-1133">Transmembrane helix</keyword>
<keyword evidence="3" id="KW-1185">Reference proteome</keyword>
<keyword evidence="1" id="KW-0812">Transmembrane</keyword>
<proteinExistence type="predicted"/>
<comment type="caution">
    <text evidence="2">The sequence shown here is derived from an EMBL/GenBank/DDBJ whole genome shotgun (WGS) entry which is preliminary data.</text>
</comment>
<name>A0A9X3LNB2_9CORY</name>
<feature type="transmembrane region" description="Helical" evidence="1">
    <location>
        <begin position="65"/>
        <end position="84"/>
    </location>
</feature>
<feature type="transmembrane region" description="Helical" evidence="1">
    <location>
        <begin position="24"/>
        <end position="53"/>
    </location>
</feature>
<reference evidence="2" key="1">
    <citation type="submission" date="2022-02" db="EMBL/GenBank/DDBJ databases">
        <title>Corynebacterium sp. from urogenital microbiome.</title>
        <authorList>
            <person name="Cappelli E.A."/>
            <person name="Ribeiro T.G."/>
            <person name="Peixe L."/>
        </authorList>
    </citation>
    <scope>NUCLEOTIDE SEQUENCE</scope>
    <source>
        <strain evidence="2">C8Ua_174</strain>
    </source>
</reference>
<organism evidence="2 3">
    <name type="scientific">Corynebacterium evansiae</name>
    <dbReference type="NCBI Taxonomy" id="2913499"/>
    <lineage>
        <taxon>Bacteria</taxon>
        <taxon>Bacillati</taxon>
        <taxon>Actinomycetota</taxon>
        <taxon>Actinomycetes</taxon>
        <taxon>Mycobacteriales</taxon>
        <taxon>Corynebacteriaceae</taxon>
        <taxon>Corynebacterium</taxon>
    </lineage>
</organism>
<evidence type="ECO:0000256" key="1">
    <source>
        <dbReference type="SAM" id="Phobius"/>
    </source>
</evidence>
<sequence>MDVDVFYRTFDVSDVAPGANVLDLIFHGLILFTVLSGIMAWVAIIILISRSIWRKKNPGRKSRMWAVFFALSFSIYLISVPLSFKLVLFPGEISSRIYTLDKYGNGRAVPMVTEDSPINTVRVDHTKKTFLEKYHREVLDALSSDPELMQYDLVGCRDQGDDEYEKSIFCGGYVDSGVHAVKGGKEFSLNPHFHFGERPESIRERKGMDLENSPGGGMAVRLSVYISEQS</sequence>
<dbReference type="AlphaFoldDB" id="A0A9X3LNB2"/>
<keyword evidence="1" id="KW-0472">Membrane</keyword>
<accession>A0A9X3LNB2</accession>
<evidence type="ECO:0000313" key="2">
    <source>
        <dbReference type="EMBL" id="MCZ9290324.1"/>
    </source>
</evidence>
<evidence type="ECO:0000313" key="3">
    <source>
        <dbReference type="Proteomes" id="UP001146469"/>
    </source>
</evidence>